<name>A0A6J4QPY6_9ACTN</name>
<proteinExistence type="predicted"/>
<dbReference type="EMBL" id="CADCVC010000132">
    <property type="protein sequence ID" value="CAA9443166.1"/>
    <property type="molecule type" value="Genomic_DNA"/>
</dbReference>
<dbReference type="CDD" id="cd00093">
    <property type="entry name" value="HTH_XRE"/>
    <property type="match status" value="1"/>
</dbReference>
<accession>A0A6J4QPY6</accession>
<dbReference type="Gene3D" id="1.10.260.40">
    <property type="entry name" value="lambda repressor-like DNA-binding domains"/>
    <property type="match status" value="1"/>
</dbReference>
<evidence type="ECO:0000313" key="2">
    <source>
        <dbReference type="EMBL" id="CAA9443166.1"/>
    </source>
</evidence>
<dbReference type="Pfam" id="PF13560">
    <property type="entry name" value="HTH_31"/>
    <property type="match status" value="1"/>
</dbReference>
<feature type="domain" description="HTH cro/C1-type" evidence="1">
    <location>
        <begin position="6"/>
        <end position="60"/>
    </location>
</feature>
<dbReference type="InterPro" id="IPR001387">
    <property type="entry name" value="Cro/C1-type_HTH"/>
</dbReference>
<organism evidence="2">
    <name type="scientific">uncultured Rubrobacteraceae bacterium</name>
    <dbReference type="NCBI Taxonomy" id="349277"/>
    <lineage>
        <taxon>Bacteria</taxon>
        <taxon>Bacillati</taxon>
        <taxon>Actinomycetota</taxon>
        <taxon>Rubrobacteria</taxon>
        <taxon>Rubrobacterales</taxon>
        <taxon>Rubrobacteraceae</taxon>
        <taxon>environmental samples</taxon>
    </lineage>
</organism>
<dbReference type="SMART" id="SM00530">
    <property type="entry name" value="HTH_XRE"/>
    <property type="match status" value="1"/>
</dbReference>
<protein>
    <recommendedName>
        <fullName evidence="1">HTH cro/C1-type domain-containing protein</fullName>
    </recommendedName>
</protein>
<dbReference type="AlphaFoldDB" id="A0A6J4QPY6"/>
<sequence>MEPDRLRVLRLRAVMSQEQLADRSGVARDTISKLETGQRRAYPSTIRKLAIGLDVKPQMLMGGVEYLDEGPVKKAAGEVPEKTDPDRKIGF</sequence>
<gene>
    <name evidence="2" type="ORF">AVDCRST_MAG80-1516</name>
</gene>
<dbReference type="SUPFAM" id="SSF47413">
    <property type="entry name" value="lambda repressor-like DNA-binding domains"/>
    <property type="match status" value="1"/>
</dbReference>
<dbReference type="InterPro" id="IPR010982">
    <property type="entry name" value="Lambda_DNA-bd_dom_sf"/>
</dbReference>
<evidence type="ECO:0000259" key="1">
    <source>
        <dbReference type="PROSITE" id="PS50943"/>
    </source>
</evidence>
<dbReference type="PROSITE" id="PS50943">
    <property type="entry name" value="HTH_CROC1"/>
    <property type="match status" value="1"/>
</dbReference>
<reference evidence="2" key="1">
    <citation type="submission" date="2020-02" db="EMBL/GenBank/DDBJ databases">
        <authorList>
            <person name="Meier V. D."/>
        </authorList>
    </citation>
    <scope>NUCLEOTIDE SEQUENCE</scope>
    <source>
        <strain evidence="2">AVDCRST_MAG80</strain>
    </source>
</reference>
<dbReference type="GO" id="GO:0003677">
    <property type="term" value="F:DNA binding"/>
    <property type="evidence" value="ECO:0007669"/>
    <property type="project" value="InterPro"/>
</dbReference>